<sequence length="257" mass="29578">MSSSEALLSSSEEWVQQEWIQIQSRNVSSIEQIPHDTLISAMASLSKTAFKPARKYPEIAAWEEHMDASATPPLKIEDYTSPPDAATPDPEQIIWTPSKISGPVTVEDACRLYCITPDDIRDLSDYSCWIDLPTVAKRALTLHGGFHAHMELVRKRREEEEEMLFQDIPDSKTQKSSFRFSPMILKQWVEFAREDSWDYASTASRMAPPVKQYRVAVFYPTQHCDEDNWRWEWLPDMFLPEPPIIPILTIVAGWGDF</sequence>
<reference evidence="1" key="1">
    <citation type="submission" date="2023-03" db="EMBL/GenBank/DDBJ databases">
        <title>Massive genome expansion in bonnet fungi (Mycena s.s.) driven by repeated elements and novel gene families across ecological guilds.</title>
        <authorList>
            <consortium name="Lawrence Berkeley National Laboratory"/>
            <person name="Harder C.B."/>
            <person name="Miyauchi S."/>
            <person name="Viragh M."/>
            <person name="Kuo A."/>
            <person name="Thoen E."/>
            <person name="Andreopoulos B."/>
            <person name="Lu D."/>
            <person name="Skrede I."/>
            <person name="Drula E."/>
            <person name="Henrissat B."/>
            <person name="Morin E."/>
            <person name="Kohler A."/>
            <person name="Barry K."/>
            <person name="LaButti K."/>
            <person name="Morin E."/>
            <person name="Salamov A."/>
            <person name="Lipzen A."/>
            <person name="Mereny Z."/>
            <person name="Hegedus B."/>
            <person name="Baldrian P."/>
            <person name="Stursova M."/>
            <person name="Weitz H."/>
            <person name="Taylor A."/>
            <person name="Grigoriev I.V."/>
            <person name="Nagy L.G."/>
            <person name="Martin F."/>
            <person name="Kauserud H."/>
        </authorList>
    </citation>
    <scope>NUCLEOTIDE SEQUENCE</scope>
    <source>
        <strain evidence="1">CBHHK188m</strain>
    </source>
</reference>
<gene>
    <name evidence="1" type="ORF">DFH07DRAFT_937485</name>
</gene>
<dbReference type="EMBL" id="JARJLG010000018">
    <property type="protein sequence ID" value="KAJ7772939.1"/>
    <property type="molecule type" value="Genomic_DNA"/>
</dbReference>
<dbReference type="AlphaFoldDB" id="A0AAD7JW43"/>
<comment type="caution">
    <text evidence="1">The sequence shown here is derived from an EMBL/GenBank/DDBJ whole genome shotgun (WGS) entry which is preliminary data.</text>
</comment>
<proteinExistence type="predicted"/>
<organism evidence="1 2">
    <name type="scientific">Mycena maculata</name>
    <dbReference type="NCBI Taxonomy" id="230809"/>
    <lineage>
        <taxon>Eukaryota</taxon>
        <taxon>Fungi</taxon>
        <taxon>Dikarya</taxon>
        <taxon>Basidiomycota</taxon>
        <taxon>Agaricomycotina</taxon>
        <taxon>Agaricomycetes</taxon>
        <taxon>Agaricomycetidae</taxon>
        <taxon>Agaricales</taxon>
        <taxon>Marasmiineae</taxon>
        <taxon>Mycenaceae</taxon>
        <taxon>Mycena</taxon>
    </lineage>
</organism>
<name>A0AAD7JW43_9AGAR</name>
<protein>
    <submittedName>
        <fullName evidence="1">Uncharacterized protein</fullName>
    </submittedName>
</protein>
<dbReference type="Proteomes" id="UP001215280">
    <property type="component" value="Unassembled WGS sequence"/>
</dbReference>
<accession>A0AAD7JW43</accession>
<evidence type="ECO:0000313" key="1">
    <source>
        <dbReference type="EMBL" id="KAJ7772939.1"/>
    </source>
</evidence>
<keyword evidence="2" id="KW-1185">Reference proteome</keyword>
<evidence type="ECO:0000313" key="2">
    <source>
        <dbReference type="Proteomes" id="UP001215280"/>
    </source>
</evidence>